<organism evidence="1 2">
    <name type="scientific">Panagrolaimus sp. ES5</name>
    <dbReference type="NCBI Taxonomy" id="591445"/>
    <lineage>
        <taxon>Eukaryota</taxon>
        <taxon>Metazoa</taxon>
        <taxon>Ecdysozoa</taxon>
        <taxon>Nematoda</taxon>
        <taxon>Chromadorea</taxon>
        <taxon>Rhabditida</taxon>
        <taxon>Tylenchina</taxon>
        <taxon>Panagrolaimomorpha</taxon>
        <taxon>Panagrolaimoidea</taxon>
        <taxon>Panagrolaimidae</taxon>
        <taxon>Panagrolaimus</taxon>
    </lineage>
</organism>
<accession>A0AC34FA51</accession>
<protein>
    <submittedName>
        <fullName evidence="2">25S rRNA (uridine-N(3))-methyltransferase BMT5-like domain-containing protein</fullName>
    </submittedName>
</protein>
<dbReference type="WBParaSite" id="ES5_v2.g14099.t1">
    <property type="protein sequence ID" value="ES5_v2.g14099.t1"/>
    <property type="gene ID" value="ES5_v2.g14099"/>
</dbReference>
<dbReference type="Proteomes" id="UP000887579">
    <property type="component" value="Unplaced"/>
</dbReference>
<sequence>MADLDENIVELQTLFIDQRAPILFVGEGNFTFSMAFAAMRGTWDGIISTTLETSLPHIEEVKDMTLLALTMNKYSGESINDADFIVRREKISSLSNDALRDWRAAIDATRDLSQFKSQRNIWFQCPWDWSPVKLLKDFVSHCSTFQQPGDLLLIGIVYKDYSKFYEKYDLKNFLNLKPKELDSLFEYSRNTRDTSLILNGNNSFINQKDYELLYPDKCLVKEILVHGYFHKSVNGNDNLHRQFHRDNIHRTIVLRKKLGVEDIISPLTELKFDQVTDNCQNNLANKNVKFVEEVDETMISTQNFIVAQNLTVVTIKNKMKCNF</sequence>
<evidence type="ECO:0000313" key="1">
    <source>
        <dbReference type="Proteomes" id="UP000887579"/>
    </source>
</evidence>
<reference evidence="2" key="1">
    <citation type="submission" date="2022-11" db="UniProtKB">
        <authorList>
            <consortium name="WormBaseParasite"/>
        </authorList>
    </citation>
    <scope>IDENTIFICATION</scope>
</reference>
<proteinExistence type="predicted"/>
<name>A0AC34FA51_9BILA</name>
<evidence type="ECO:0000313" key="2">
    <source>
        <dbReference type="WBParaSite" id="ES5_v2.g14099.t1"/>
    </source>
</evidence>